<sequence length="169" mass="20002">MSFIHRDIKPDNLLMGIGKGQVNVIDFGLAKKYYFKTSSHIPYREGKDFMGTARYSSINTHLGVEQSRRDDMESFGYVMLYFCRGSLPWQGLKADTLKQKHDRIREEKATSADILFKGFPDEFAIYLDYTRSLRFDDKPDYFYLRKIFRELSVREGFEYDYKFDWTIAG</sequence>
<dbReference type="EC" id="2.7.11.1" evidence="1"/>
<accession>L8G227</accession>
<dbReference type="Pfam" id="PF00069">
    <property type="entry name" value="Pkinase"/>
    <property type="match status" value="1"/>
</dbReference>
<reference evidence="4" key="1">
    <citation type="submission" date="2010-09" db="EMBL/GenBank/DDBJ databases">
        <title>The genome sequence of Geomyces destructans 20631-21.</title>
        <authorList>
            <consortium name="The Broad Institute Genome Sequencing Platform"/>
            <person name="Cuomo C.A."/>
            <person name="Blehert D.S."/>
            <person name="Lorch J.M."/>
            <person name="Young S.K."/>
            <person name="Zeng Q."/>
            <person name="Gargeya S."/>
            <person name="Fitzgerald M."/>
            <person name="Haas B."/>
            <person name="Abouelleil A."/>
            <person name="Alvarado L."/>
            <person name="Arachchi H.M."/>
            <person name="Berlin A."/>
            <person name="Brown A."/>
            <person name="Chapman S.B."/>
            <person name="Chen Z."/>
            <person name="Dunbar C."/>
            <person name="Freedman E."/>
            <person name="Gearin G."/>
            <person name="Gellesch M."/>
            <person name="Goldberg J."/>
            <person name="Griggs A."/>
            <person name="Gujja S."/>
            <person name="Heiman D."/>
            <person name="Howarth C."/>
            <person name="Larson L."/>
            <person name="Lui A."/>
            <person name="MacDonald P.J.P."/>
            <person name="Montmayeur A."/>
            <person name="Murphy C."/>
            <person name="Neiman D."/>
            <person name="Pearson M."/>
            <person name="Priest M."/>
            <person name="Roberts A."/>
            <person name="Saif S."/>
            <person name="Shea T."/>
            <person name="Shenoy N."/>
            <person name="Sisk P."/>
            <person name="Stolte C."/>
            <person name="Sykes S."/>
            <person name="Wortman J."/>
            <person name="Nusbaum C."/>
            <person name="Birren B."/>
        </authorList>
    </citation>
    <scope>NUCLEOTIDE SEQUENCE [LARGE SCALE GENOMIC DNA]</scope>
    <source>
        <strain evidence="4">ATCC MYA-4855 / 20631-21</strain>
    </source>
</reference>
<dbReference type="InParanoid" id="L8G227"/>
<gene>
    <name evidence="3" type="ORF">GMDG_08155</name>
</gene>
<dbReference type="HOGENOM" id="CLU_019279_2_4_1"/>
<dbReference type="GO" id="GO:0004674">
    <property type="term" value="F:protein serine/threonine kinase activity"/>
    <property type="evidence" value="ECO:0007669"/>
    <property type="project" value="UniProtKB-EC"/>
</dbReference>
<keyword evidence="4" id="KW-1185">Reference proteome</keyword>
<evidence type="ECO:0000256" key="1">
    <source>
        <dbReference type="ARBA" id="ARBA00012513"/>
    </source>
</evidence>
<dbReference type="GO" id="GO:0005524">
    <property type="term" value="F:ATP binding"/>
    <property type="evidence" value="ECO:0007669"/>
    <property type="project" value="InterPro"/>
</dbReference>
<evidence type="ECO:0000313" key="3">
    <source>
        <dbReference type="EMBL" id="ELR06864.1"/>
    </source>
</evidence>
<dbReference type="PROSITE" id="PS50011">
    <property type="entry name" value="PROTEIN_KINASE_DOM"/>
    <property type="match status" value="1"/>
</dbReference>
<dbReference type="Gene3D" id="1.10.510.10">
    <property type="entry name" value="Transferase(Phosphotransferase) domain 1"/>
    <property type="match status" value="1"/>
</dbReference>
<dbReference type="SUPFAM" id="SSF56112">
    <property type="entry name" value="Protein kinase-like (PK-like)"/>
    <property type="match status" value="1"/>
</dbReference>
<dbReference type="AlphaFoldDB" id="L8G227"/>
<name>L8G227_PSED2</name>
<dbReference type="OrthoDB" id="5800476at2759"/>
<dbReference type="EMBL" id="GL573475">
    <property type="protein sequence ID" value="ELR06864.1"/>
    <property type="molecule type" value="Genomic_DNA"/>
</dbReference>
<dbReference type="VEuPathDB" id="FungiDB:GMDG_08155"/>
<protein>
    <recommendedName>
        <fullName evidence="1">non-specific serine/threonine protein kinase</fullName>
        <ecNumber evidence="1">2.7.11.1</ecNumber>
    </recommendedName>
</protein>
<dbReference type="InterPro" id="IPR011009">
    <property type="entry name" value="Kinase-like_dom_sf"/>
</dbReference>
<organism evidence="3 4">
    <name type="scientific">Pseudogymnoascus destructans (strain ATCC MYA-4855 / 20631-21)</name>
    <name type="common">Bat white-nose syndrome fungus</name>
    <name type="synonym">Geomyces destructans</name>
    <dbReference type="NCBI Taxonomy" id="658429"/>
    <lineage>
        <taxon>Eukaryota</taxon>
        <taxon>Fungi</taxon>
        <taxon>Dikarya</taxon>
        <taxon>Ascomycota</taxon>
        <taxon>Pezizomycotina</taxon>
        <taxon>Leotiomycetes</taxon>
        <taxon>Thelebolales</taxon>
        <taxon>Thelebolaceae</taxon>
        <taxon>Pseudogymnoascus</taxon>
    </lineage>
</organism>
<dbReference type="STRING" id="658429.L8G227"/>
<dbReference type="Proteomes" id="UP000011064">
    <property type="component" value="Unassembled WGS sequence"/>
</dbReference>
<evidence type="ECO:0000313" key="4">
    <source>
        <dbReference type="Proteomes" id="UP000011064"/>
    </source>
</evidence>
<dbReference type="InterPro" id="IPR008271">
    <property type="entry name" value="Ser/Thr_kinase_AS"/>
</dbReference>
<dbReference type="InterPro" id="IPR000719">
    <property type="entry name" value="Prot_kinase_dom"/>
</dbReference>
<feature type="domain" description="Protein kinase" evidence="2">
    <location>
        <begin position="1"/>
        <end position="157"/>
    </location>
</feature>
<dbReference type="InterPro" id="IPR050235">
    <property type="entry name" value="CK1_Ser-Thr_kinase"/>
</dbReference>
<dbReference type="PANTHER" id="PTHR11909">
    <property type="entry name" value="CASEIN KINASE-RELATED"/>
    <property type="match status" value="1"/>
</dbReference>
<dbReference type="PROSITE" id="PS00108">
    <property type="entry name" value="PROTEIN_KINASE_ST"/>
    <property type="match status" value="1"/>
</dbReference>
<proteinExistence type="predicted"/>
<evidence type="ECO:0000259" key="2">
    <source>
        <dbReference type="PROSITE" id="PS50011"/>
    </source>
</evidence>